<dbReference type="Gene3D" id="1.10.357.10">
    <property type="entry name" value="Tetracycline Repressor, domain 2"/>
    <property type="match status" value="1"/>
</dbReference>
<accession>A0ABS9Y244</accession>
<feature type="domain" description="HTH tetR-type" evidence="2">
    <location>
        <begin position="20"/>
        <end position="50"/>
    </location>
</feature>
<dbReference type="Pfam" id="PF00440">
    <property type="entry name" value="TetR_N"/>
    <property type="match status" value="1"/>
</dbReference>
<organism evidence="4 5">
    <name type="scientific">Streptomyces cylindrosporus</name>
    <dbReference type="NCBI Taxonomy" id="2927583"/>
    <lineage>
        <taxon>Bacteria</taxon>
        <taxon>Bacillati</taxon>
        <taxon>Actinomycetota</taxon>
        <taxon>Actinomycetes</taxon>
        <taxon>Kitasatosporales</taxon>
        <taxon>Streptomycetaceae</taxon>
        <taxon>Streptomyces</taxon>
    </lineage>
</organism>
<gene>
    <name evidence="4" type="ORF">MQP27_09170</name>
</gene>
<evidence type="ECO:0000259" key="2">
    <source>
        <dbReference type="Pfam" id="PF00440"/>
    </source>
</evidence>
<dbReference type="Pfam" id="PF17920">
    <property type="entry name" value="TetR_C_16"/>
    <property type="match status" value="1"/>
</dbReference>
<reference evidence="4" key="1">
    <citation type="submission" date="2022-03" db="EMBL/GenBank/DDBJ databases">
        <title>Streptomyces 7R015 and 7R016 isolated from Barleria lupulina in Thailand.</title>
        <authorList>
            <person name="Kanchanasin P."/>
            <person name="Phongsopitanun W."/>
            <person name="Tanasupawat S."/>
        </authorList>
    </citation>
    <scope>NUCLEOTIDE SEQUENCE</scope>
    <source>
        <strain evidence="4">7R015</strain>
    </source>
</reference>
<dbReference type="Proteomes" id="UP001165269">
    <property type="component" value="Unassembled WGS sequence"/>
</dbReference>
<comment type="caution">
    <text evidence="4">The sequence shown here is derived from an EMBL/GenBank/DDBJ whole genome shotgun (WGS) entry which is preliminary data.</text>
</comment>
<keyword evidence="1" id="KW-0238">DNA-binding</keyword>
<dbReference type="RefSeq" id="WP_242763486.1">
    <property type="nucleotide sequence ID" value="NZ_JALDAY010000002.1"/>
</dbReference>
<dbReference type="InterPro" id="IPR041678">
    <property type="entry name" value="TetR_C_16"/>
</dbReference>
<dbReference type="SUPFAM" id="SSF46689">
    <property type="entry name" value="Homeodomain-like"/>
    <property type="match status" value="1"/>
</dbReference>
<evidence type="ECO:0000313" key="5">
    <source>
        <dbReference type="Proteomes" id="UP001165269"/>
    </source>
</evidence>
<dbReference type="EMBL" id="JALDAY010000002">
    <property type="protein sequence ID" value="MCI3271281.1"/>
    <property type="molecule type" value="Genomic_DNA"/>
</dbReference>
<evidence type="ECO:0000313" key="4">
    <source>
        <dbReference type="EMBL" id="MCI3271281.1"/>
    </source>
</evidence>
<dbReference type="Gene3D" id="1.10.10.60">
    <property type="entry name" value="Homeodomain-like"/>
    <property type="match status" value="1"/>
</dbReference>
<evidence type="ECO:0000256" key="1">
    <source>
        <dbReference type="ARBA" id="ARBA00023125"/>
    </source>
</evidence>
<dbReference type="InterPro" id="IPR036271">
    <property type="entry name" value="Tet_transcr_reg_TetR-rel_C_sf"/>
</dbReference>
<sequence>MTASTTATTTDTRAEATQTLISAGRTLFTERGYRQTDFADLAAAAGLEPGYAQELLTDKAAVFGALVERTVKVAGLLGPALAEGVDEDLPARLARTFLALWEPGEDGESPLIEVFRIALSDREASAVWRERITEVLNGSVDQELPGEDAVLRTALFGAQLGGTVVARHLTGTTAITSVEIETVIETITPALRRTLLGPADAR</sequence>
<evidence type="ECO:0000259" key="3">
    <source>
        <dbReference type="Pfam" id="PF17920"/>
    </source>
</evidence>
<dbReference type="InterPro" id="IPR009057">
    <property type="entry name" value="Homeodomain-like_sf"/>
</dbReference>
<keyword evidence="5" id="KW-1185">Reference proteome</keyword>
<name>A0ABS9Y244_9ACTN</name>
<feature type="domain" description="Tetracyclin repressor-like C-terminal" evidence="3">
    <location>
        <begin position="87"/>
        <end position="195"/>
    </location>
</feature>
<dbReference type="InterPro" id="IPR001647">
    <property type="entry name" value="HTH_TetR"/>
</dbReference>
<dbReference type="SUPFAM" id="SSF48498">
    <property type="entry name" value="Tetracyclin repressor-like, C-terminal domain"/>
    <property type="match status" value="1"/>
</dbReference>
<protein>
    <submittedName>
        <fullName evidence="4">TetR family transcriptional regulator</fullName>
    </submittedName>
</protein>
<proteinExistence type="predicted"/>